<dbReference type="PROSITE" id="PS51186">
    <property type="entry name" value="GNAT"/>
    <property type="match status" value="1"/>
</dbReference>
<dbReference type="PANTHER" id="PTHR47237:SF1">
    <property type="entry name" value="SLL0310 PROTEIN"/>
    <property type="match status" value="1"/>
</dbReference>
<evidence type="ECO:0000313" key="2">
    <source>
        <dbReference type="EMBL" id="CAB4927230.1"/>
    </source>
</evidence>
<proteinExistence type="predicted"/>
<evidence type="ECO:0000259" key="1">
    <source>
        <dbReference type="PROSITE" id="PS51186"/>
    </source>
</evidence>
<dbReference type="InterPro" id="IPR041496">
    <property type="entry name" value="YitH/HolE_GNAT"/>
</dbReference>
<organism evidence="2">
    <name type="scientific">freshwater metagenome</name>
    <dbReference type="NCBI Taxonomy" id="449393"/>
    <lineage>
        <taxon>unclassified sequences</taxon>
        <taxon>metagenomes</taxon>
        <taxon>ecological metagenomes</taxon>
    </lineage>
</organism>
<sequence>MRREELEQALRWADEEGWEPGLTDAEPFWAADPGGYWVEELDGEMVACLSAVRYGDGPVFMGFYIVAPGHRGTGLGKRLVDGVLEALAGRTLLGDAVPEQVETYARIGFEVAWWNTRFIADGPLPAPEGRCVAAVEVDFDALVAFDAAHAPGPRPALLGPWIAGPGRRALVTTDGARITGFGAARRTSAGHRIGPLVAERPADARELMLALADGLDGPVAVDLPLPNAGGGALVEELGMRQGFQSVRVVRGAPFTLPLERIYGIGSLELG</sequence>
<dbReference type="SUPFAM" id="SSF55729">
    <property type="entry name" value="Acyl-CoA N-acyltransferases (Nat)"/>
    <property type="match status" value="1"/>
</dbReference>
<reference evidence="2" key="1">
    <citation type="submission" date="2020-05" db="EMBL/GenBank/DDBJ databases">
        <authorList>
            <person name="Chiriac C."/>
            <person name="Salcher M."/>
            <person name="Ghai R."/>
            <person name="Kavagutti S V."/>
        </authorList>
    </citation>
    <scope>NUCLEOTIDE SEQUENCE</scope>
</reference>
<protein>
    <submittedName>
        <fullName evidence="2">Unannotated protein</fullName>
    </submittedName>
</protein>
<dbReference type="EMBL" id="CAFBMX010000004">
    <property type="protein sequence ID" value="CAB4927230.1"/>
    <property type="molecule type" value="Genomic_DNA"/>
</dbReference>
<dbReference type="InterPro" id="IPR052729">
    <property type="entry name" value="Acyl/Acetyltrans_Enzymes"/>
</dbReference>
<dbReference type="Pfam" id="PF18014">
    <property type="entry name" value="Acetyltransf_18"/>
    <property type="match status" value="1"/>
</dbReference>
<feature type="domain" description="N-acetyltransferase" evidence="1">
    <location>
        <begin position="1"/>
        <end position="125"/>
    </location>
</feature>
<dbReference type="GO" id="GO:0016747">
    <property type="term" value="F:acyltransferase activity, transferring groups other than amino-acyl groups"/>
    <property type="evidence" value="ECO:0007669"/>
    <property type="project" value="InterPro"/>
</dbReference>
<dbReference type="CDD" id="cd04301">
    <property type="entry name" value="NAT_SF"/>
    <property type="match status" value="1"/>
</dbReference>
<name>A0A6J7I950_9ZZZZ</name>
<dbReference type="InterPro" id="IPR016181">
    <property type="entry name" value="Acyl_CoA_acyltransferase"/>
</dbReference>
<dbReference type="PANTHER" id="PTHR47237">
    <property type="entry name" value="SLL0310 PROTEIN"/>
    <property type="match status" value="1"/>
</dbReference>
<gene>
    <name evidence="2" type="ORF">UFOPK3674_00925</name>
</gene>
<dbReference type="Pfam" id="PF00583">
    <property type="entry name" value="Acetyltransf_1"/>
    <property type="match status" value="1"/>
</dbReference>
<dbReference type="Gene3D" id="3.40.630.90">
    <property type="match status" value="1"/>
</dbReference>
<dbReference type="AlphaFoldDB" id="A0A6J7I950"/>
<dbReference type="InterPro" id="IPR000182">
    <property type="entry name" value="GNAT_dom"/>
</dbReference>
<dbReference type="Gene3D" id="3.40.630.30">
    <property type="match status" value="1"/>
</dbReference>
<accession>A0A6J7I950</accession>